<dbReference type="Proteomes" id="UP001530400">
    <property type="component" value="Unassembled WGS sequence"/>
</dbReference>
<name>A0ABD3NN56_9STRA</name>
<gene>
    <name evidence="1" type="ORF">ACHAWO_005582</name>
</gene>
<keyword evidence="2" id="KW-1185">Reference proteome</keyword>
<dbReference type="EMBL" id="JALLPJ020001113">
    <property type="protein sequence ID" value="KAL3776181.1"/>
    <property type="molecule type" value="Genomic_DNA"/>
</dbReference>
<sequence length="79" mass="9256">MLRYVANLHSFFDWNHHPRQLEIDRSAHFSINLHHTSTALLPRKRNWRESSALPAAAFTASFFVWYQTNFLVSTPSSEP</sequence>
<accession>A0ABD3NN56</accession>
<dbReference type="AlphaFoldDB" id="A0ABD3NN56"/>
<comment type="caution">
    <text evidence="1">The sequence shown here is derived from an EMBL/GenBank/DDBJ whole genome shotgun (WGS) entry which is preliminary data.</text>
</comment>
<reference evidence="1 2" key="1">
    <citation type="submission" date="2024-10" db="EMBL/GenBank/DDBJ databases">
        <title>Updated reference genomes for cyclostephanoid diatoms.</title>
        <authorList>
            <person name="Roberts W.R."/>
            <person name="Alverson A.J."/>
        </authorList>
    </citation>
    <scope>NUCLEOTIDE SEQUENCE [LARGE SCALE GENOMIC DNA]</scope>
    <source>
        <strain evidence="1 2">AJA010-31</strain>
    </source>
</reference>
<protein>
    <submittedName>
        <fullName evidence="1">Uncharacterized protein</fullName>
    </submittedName>
</protein>
<organism evidence="1 2">
    <name type="scientific">Cyclotella atomus</name>
    <dbReference type="NCBI Taxonomy" id="382360"/>
    <lineage>
        <taxon>Eukaryota</taxon>
        <taxon>Sar</taxon>
        <taxon>Stramenopiles</taxon>
        <taxon>Ochrophyta</taxon>
        <taxon>Bacillariophyta</taxon>
        <taxon>Coscinodiscophyceae</taxon>
        <taxon>Thalassiosirophycidae</taxon>
        <taxon>Stephanodiscales</taxon>
        <taxon>Stephanodiscaceae</taxon>
        <taxon>Cyclotella</taxon>
    </lineage>
</organism>
<proteinExistence type="predicted"/>
<evidence type="ECO:0000313" key="2">
    <source>
        <dbReference type="Proteomes" id="UP001530400"/>
    </source>
</evidence>
<evidence type="ECO:0000313" key="1">
    <source>
        <dbReference type="EMBL" id="KAL3776181.1"/>
    </source>
</evidence>